<evidence type="ECO:0000313" key="4">
    <source>
        <dbReference type="RefSeq" id="XP_006839661.1"/>
    </source>
</evidence>
<feature type="region of interest" description="Disordered" evidence="1">
    <location>
        <begin position="1"/>
        <end position="26"/>
    </location>
</feature>
<dbReference type="PANTHER" id="PTHR16156">
    <property type="entry name" value="AFTIPHILIN A-RELATED"/>
    <property type="match status" value="1"/>
</dbReference>
<feature type="region of interest" description="Disordered" evidence="1">
    <location>
        <begin position="222"/>
        <end position="270"/>
    </location>
</feature>
<feature type="compositionally biased region" description="Low complexity" evidence="1">
    <location>
        <begin position="177"/>
        <end position="189"/>
    </location>
</feature>
<protein>
    <submittedName>
        <fullName evidence="4">Uncharacterized protein LOC102824928</fullName>
    </submittedName>
</protein>
<evidence type="ECO:0000313" key="3">
    <source>
        <dbReference type="Proteomes" id="UP000504623"/>
    </source>
</evidence>
<evidence type="ECO:0000256" key="1">
    <source>
        <dbReference type="SAM" id="MobiDB-lite"/>
    </source>
</evidence>
<evidence type="ECO:0000259" key="2">
    <source>
        <dbReference type="Pfam" id="PF15045"/>
    </source>
</evidence>
<proteinExistence type="predicted"/>
<feature type="region of interest" description="Disordered" evidence="1">
    <location>
        <begin position="385"/>
        <end position="427"/>
    </location>
</feature>
<gene>
    <name evidence="4" type="primary">LOC102824928</name>
</gene>
<feature type="domain" description="Aftiphilin clathrin-binding box" evidence="2">
    <location>
        <begin position="587"/>
        <end position="634"/>
    </location>
</feature>
<dbReference type="GeneID" id="102824928"/>
<dbReference type="AlphaFoldDB" id="A0A9B0T4Y2"/>
<feature type="compositionally biased region" description="Basic and acidic residues" evidence="1">
    <location>
        <begin position="1"/>
        <end position="24"/>
    </location>
</feature>
<dbReference type="OrthoDB" id="9894316at2759"/>
<dbReference type="Pfam" id="PF15045">
    <property type="entry name" value="Clathrin_bdg"/>
    <property type="match status" value="1"/>
</dbReference>
<reference evidence="4" key="1">
    <citation type="submission" date="2025-08" db="UniProtKB">
        <authorList>
            <consortium name="RefSeq"/>
        </authorList>
    </citation>
    <scope>IDENTIFICATION</scope>
    <source>
        <tissue evidence="4">Spleen</tissue>
    </source>
</reference>
<dbReference type="Proteomes" id="UP000504623">
    <property type="component" value="Unplaced"/>
</dbReference>
<feature type="compositionally biased region" description="Basic and acidic residues" evidence="1">
    <location>
        <begin position="125"/>
        <end position="136"/>
    </location>
</feature>
<organism evidence="3 4">
    <name type="scientific">Chrysochloris asiatica</name>
    <name type="common">Cape golden mole</name>
    <dbReference type="NCBI Taxonomy" id="185453"/>
    <lineage>
        <taxon>Eukaryota</taxon>
        <taxon>Metazoa</taxon>
        <taxon>Chordata</taxon>
        <taxon>Craniata</taxon>
        <taxon>Vertebrata</taxon>
        <taxon>Euteleostomi</taxon>
        <taxon>Mammalia</taxon>
        <taxon>Eutheria</taxon>
        <taxon>Afrotheria</taxon>
        <taxon>Chrysochloridae</taxon>
        <taxon>Chrysochlorinae</taxon>
        <taxon>Chrysochloris</taxon>
    </lineage>
</organism>
<dbReference type="GO" id="GO:0030121">
    <property type="term" value="C:AP-1 adaptor complex"/>
    <property type="evidence" value="ECO:0007669"/>
    <property type="project" value="TreeGrafter"/>
</dbReference>
<dbReference type="PANTHER" id="PTHR16156:SF7">
    <property type="entry name" value="CLATHRIN BINDING BOX OF AFTIPHILIN CONTAINING 1"/>
    <property type="match status" value="1"/>
</dbReference>
<dbReference type="GO" id="GO:0032588">
    <property type="term" value="C:trans-Golgi network membrane"/>
    <property type="evidence" value="ECO:0007669"/>
    <property type="project" value="InterPro"/>
</dbReference>
<dbReference type="InterPro" id="IPR029205">
    <property type="entry name" value="Clathrin-bd"/>
</dbReference>
<sequence>MERRERQARNQRQEPRPASRELQRSRAFPAQAAARLHCAPATPRALRPPCRAHPPGGKQAAGWGAHRCRGLRTRWAALDGSSRTCWRPVVWTRSARRVQSGPGLRVGQRTRGTALSSAALALPREARLGLRTEPTPRDPATATGPAPPALRPRRALATAERSRGQRPGLIQTIGRRASSAPPQSDQAPPHAHPLTRLFPDPCQRREQITHPGGRVAPCMTQLSASSRRDQQWGVDGPRVRWRKHRKAARGPGRIGRGEGEAGGGAMELDGRGADHLVGRRRSGCALTRVREPLTGPCSRQDDMSGALTSGAARQGALTRAQKWTQQARASACEHAKPSSRDSSWALPSPTPRVIWTLPLARETPCARSCWRPRPYPPLSDVGMTAPFGATKPPPDPVQWTPTQGTKVQDPGQLGRAPDHSPQGHLKGQAGELSLDLAPGRPSDGRLEGTKLPWDLPILDGPAPLMDSSLDLGEPSNVWGPFEGFRESSAMSLQLLEGSEELGLSRAVSRREECGFLWPHQGEPGGQDNFEVTHSKLLLTYEKIFKFAFQETPVQPATEDVSSLDQILAASDAGTASSGPEPCCSEPRSLWRALQSTCSASTLPGLWNERRRCQERLFLVLGIDTAQKVLTGLWGVSVLALRRLPESINRQIKPVNPETRCLSKEWTLANSYHLGSERGGRVRPLPDVTRMALRAPHSQAGGLVTYSLFVKTPFLGPAQHLTAPRRKLLILHKSDVH</sequence>
<dbReference type="RefSeq" id="XP_006839661.1">
    <property type="nucleotide sequence ID" value="XM_006839598.1"/>
</dbReference>
<feature type="region of interest" description="Disordered" evidence="1">
    <location>
        <begin position="125"/>
        <end position="198"/>
    </location>
</feature>
<accession>A0A9B0T4Y2</accession>
<keyword evidence="3" id="KW-1185">Reference proteome</keyword>
<dbReference type="InterPro" id="IPR046359">
    <property type="entry name" value="Aftin-like"/>
</dbReference>
<dbReference type="GO" id="GO:0030276">
    <property type="term" value="F:clathrin binding"/>
    <property type="evidence" value="ECO:0007669"/>
    <property type="project" value="InterPro"/>
</dbReference>
<name>A0A9B0T4Y2_CHRAS</name>
<feature type="compositionally biased region" description="Basic residues" evidence="1">
    <location>
        <begin position="239"/>
        <end position="248"/>
    </location>
</feature>